<dbReference type="Proteomes" id="UP001649230">
    <property type="component" value="Chromosome"/>
</dbReference>
<keyword evidence="3" id="KW-1185">Reference proteome</keyword>
<dbReference type="RefSeq" id="WP_235120011.1">
    <property type="nucleotide sequence ID" value="NZ_CP090978.1"/>
</dbReference>
<feature type="transmembrane region" description="Helical" evidence="1">
    <location>
        <begin position="7"/>
        <end position="23"/>
    </location>
</feature>
<evidence type="ECO:0000313" key="3">
    <source>
        <dbReference type="Proteomes" id="UP001649230"/>
    </source>
</evidence>
<gene>
    <name evidence="2" type="ORF">L0M14_29815</name>
</gene>
<evidence type="ECO:0000256" key="1">
    <source>
        <dbReference type="SAM" id="Phobius"/>
    </source>
</evidence>
<name>A0ABY3SJS1_9BACL</name>
<protein>
    <submittedName>
        <fullName evidence="2">Uncharacterized protein</fullName>
    </submittedName>
</protein>
<proteinExistence type="predicted"/>
<dbReference type="EMBL" id="CP090978">
    <property type="protein sequence ID" value="UJF33630.1"/>
    <property type="molecule type" value="Genomic_DNA"/>
</dbReference>
<keyword evidence="1" id="KW-0472">Membrane</keyword>
<keyword evidence="1" id="KW-1133">Transmembrane helix</keyword>
<sequence length="65" mass="7823">MRLPYRIGSILAMGWLIWMFYGYQHYDAVSEEYELFMIIFLTAAGLFIFPAYFLVVYICYAVFKR</sequence>
<organism evidence="2 3">
    <name type="scientific">Paenibacillus hexagrammi</name>
    <dbReference type="NCBI Taxonomy" id="2908839"/>
    <lineage>
        <taxon>Bacteria</taxon>
        <taxon>Bacillati</taxon>
        <taxon>Bacillota</taxon>
        <taxon>Bacilli</taxon>
        <taxon>Bacillales</taxon>
        <taxon>Paenibacillaceae</taxon>
        <taxon>Paenibacillus</taxon>
    </lineage>
</organism>
<keyword evidence="1" id="KW-0812">Transmembrane</keyword>
<evidence type="ECO:0000313" key="2">
    <source>
        <dbReference type="EMBL" id="UJF33630.1"/>
    </source>
</evidence>
<reference evidence="2 3" key="1">
    <citation type="journal article" date="2024" name="Int. J. Syst. Evol. Microbiol.">
        <title>Paenibacillus hexagrammi sp. nov., a novel bacterium isolated from the gut content of Hexagrammos agrammus.</title>
        <authorList>
            <person name="Jung H.K."/>
            <person name="Kim D.G."/>
            <person name="Zin H."/>
            <person name="Park J."/>
            <person name="Jung H."/>
            <person name="Kim Y.O."/>
            <person name="Kong H.J."/>
            <person name="Kim J.W."/>
            <person name="Kim Y.S."/>
        </authorList>
    </citation>
    <scope>NUCLEOTIDE SEQUENCE [LARGE SCALE GENOMIC DNA]</scope>
    <source>
        <strain evidence="2 3">YPD9-1</strain>
    </source>
</reference>
<accession>A0ABY3SJS1</accession>
<feature type="transmembrane region" description="Helical" evidence="1">
    <location>
        <begin position="35"/>
        <end position="63"/>
    </location>
</feature>